<protein>
    <submittedName>
        <fullName evidence="2">Uncharacterized protein</fullName>
    </submittedName>
</protein>
<dbReference type="GeneID" id="85323278"/>
<keyword evidence="3" id="KW-1185">Reference proteome</keyword>
<dbReference type="RefSeq" id="XP_060297368.1">
    <property type="nucleotide sequence ID" value="XM_060440008.1"/>
</dbReference>
<evidence type="ECO:0000313" key="3">
    <source>
        <dbReference type="Proteomes" id="UP001172101"/>
    </source>
</evidence>
<evidence type="ECO:0000313" key="2">
    <source>
        <dbReference type="EMBL" id="KAK0718575.1"/>
    </source>
</evidence>
<accession>A0AA40AMN8</accession>
<gene>
    <name evidence="2" type="ORF">B0T26DRAFT_676728</name>
</gene>
<organism evidence="2 3">
    <name type="scientific">Lasiosphaeria miniovina</name>
    <dbReference type="NCBI Taxonomy" id="1954250"/>
    <lineage>
        <taxon>Eukaryota</taxon>
        <taxon>Fungi</taxon>
        <taxon>Dikarya</taxon>
        <taxon>Ascomycota</taxon>
        <taxon>Pezizomycotina</taxon>
        <taxon>Sordariomycetes</taxon>
        <taxon>Sordariomycetidae</taxon>
        <taxon>Sordariales</taxon>
        <taxon>Lasiosphaeriaceae</taxon>
        <taxon>Lasiosphaeria</taxon>
    </lineage>
</organism>
<feature type="compositionally biased region" description="Basic and acidic residues" evidence="1">
    <location>
        <begin position="28"/>
        <end position="46"/>
    </location>
</feature>
<dbReference type="AlphaFoldDB" id="A0AA40AMN8"/>
<dbReference type="EMBL" id="JAUIRO010000004">
    <property type="protein sequence ID" value="KAK0718575.1"/>
    <property type="molecule type" value="Genomic_DNA"/>
</dbReference>
<sequence length="390" mass="42890">MLTSTRKSGPLRRNPRSRLLKIFTQAARRSDQPHSRRPPDGQPRDRVALCASRPGRVKFANRRQSNQHVEEVNAHFGQKPILGAINHLRSKDHGWLILDASDAIEKLGIRVLNCNVARAERNNNAFVTALKSGYKVLEGRSPDDPGDVLHSATTTEYRDDNNREESEPTARELHLAYWRGASPGWYAAVVLTLGSFEALGISGTISNTSFTKSHIPVCFKSDQKTRTISGWAEGYEDGVAKVTMRKFPVMYFGDDQVIPMEGLLVPPRGFSDAEVLSCSWYFKPYHVGFIGFDPVRLHLLACPNGHVTRHLIPDPCLLGAVVTNTVVPTLANNTNHIEGTLSNGTPPAECESQSTASVQSSIGWDTVNRNAADVSEDSGDISRGQSNDPL</sequence>
<evidence type="ECO:0000256" key="1">
    <source>
        <dbReference type="SAM" id="MobiDB-lite"/>
    </source>
</evidence>
<feature type="region of interest" description="Disordered" evidence="1">
    <location>
        <begin position="24"/>
        <end position="46"/>
    </location>
</feature>
<comment type="caution">
    <text evidence="2">The sequence shown here is derived from an EMBL/GenBank/DDBJ whole genome shotgun (WGS) entry which is preliminary data.</text>
</comment>
<dbReference type="Proteomes" id="UP001172101">
    <property type="component" value="Unassembled WGS sequence"/>
</dbReference>
<name>A0AA40AMN8_9PEZI</name>
<feature type="region of interest" description="Disordered" evidence="1">
    <location>
        <begin position="337"/>
        <end position="362"/>
    </location>
</feature>
<proteinExistence type="predicted"/>
<reference evidence="2" key="1">
    <citation type="submission" date="2023-06" db="EMBL/GenBank/DDBJ databases">
        <title>Genome-scale phylogeny and comparative genomics of the fungal order Sordariales.</title>
        <authorList>
            <consortium name="Lawrence Berkeley National Laboratory"/>
            <person name="Hensen N."/>
            <person name="Bonometti L."/>
            <person name="Westerberg I."/>
            <person name="Brannstrom I.O."/>
            <person name="Guillou S."/>
            <person name="Cros-Aarteil S."/>
            <person name="Calhoun S."/>
            <person name="Haridas S."/>
            <person name="Kuo A."/>
            <person name="Mondo S."/>
            <person name="Pangilinan J."/>
            <person name="Riley R."/>
            <person name="LaButti K."/>
            <person name="Andreopoulos B."/>
            <person name="Lipzen A."/>
            <person name="Chen C."/>
            <person name="Yanf M."/>
            <person name="Daum C."/>
            <person name="Ng V."/>
            <person name="Clum A."/>
            <person name="Steindorff A."/>
            <person name="Ohm R."/>
            <person name="Martin F."/>
            <person name="Silar P."/>
            <person name="Natvig D."/>
            <person name="Lalanne C."/>
            <person name="Gautier V."/>
            <person name="Ament-velasquez S.L."/>
            <person name="Kruys A."/>
            <person name="Hutchinson M.I."/>
            <person name="Powell A.J."/>
            <person name="Barry K."/>
            <person name="Miller A.N."/>
            <person name="Grigoriev I.V."/>
            <person name="Debuchy R."/>
            <person name="Gladieux P."/>
            <person name="Thoren M.H."/>
            <person name="Johannesson H."/>
        </authorList>
    </citation>
    <scope>NUCLEOTIDE SEQUENCE</scope>
    <source>
        <strain evidence="2">SMH2392-1A</strain>
    </source>
</reference>